<dbReference type="GO" id="GO:0016788">
    <property type="term" value="F:hydrolase activity, acting on ester bonds"/>
    <property type="evidence" value="ECO:0007669"/>
    <property type="project" value="UniProtKB-ARBA"/>
</dbReference>
<keyword evidence="3" id="KW-1185">Reference proteome</keyword>
<proteinExistence type="predicted"/>
<dbReference type="EMBL" id="JACIDX010000008">
    <property type="protein sequence ID" value="MBB3955501.1"/>
    <property type="molecule type" value="Genomic_DNA"/>
</dbReference>
<accession>A0A7W6CFD6</accession>
<dbReference type="InterPro" id="IPR036514">
    <property type="entry name" value="SGNH_hydro_sf"/>
</dbReference>
<dbReference type="AlphaFoldDB" id="A0A7W6CFD6"/>
<organism evidence="2 3">
    <name type="scientific">Novosphingobium sediminicola</name>
    <dbReference type="NCBI Taxonomy" id="563162"/>
    <lineage>
        <taxon>Bacteria</taxon>
        <taxon>Pseudomonadati</taxon>
        <taxon>Pseudomonadota</taxon>
        <taxon>Alphaproteobacteria</taxon>
        <taxon>Sphingomonadales</taxon>
        <taxon>Sphingomonadaceae</taxon>
        <taxon>Novosphingobium</taxon>
    </lineage>
</organism>
<gene>
    <name evidence="2" type="ORF">GGR38_002455</name>
</gene>
<feature type="compositionally biased region" description="Low complexity" evidence="1">
    <location>
        <begin position="376"/>
        <end position="388"/>
    </location>
</feature>
<feature type="region of interest" description="Disordered" evidence="1">
    <location>
        <begin position="368"/>
        <end position="388"/>
    </location>
</feature>
<sequence>MAKAASPPLRLPGRHHVVKPGAAKVAGRLAGWVVVLAVAGEILARLALTSPSIQIADPDLRYTNQPGAVLFQANEGFERIQLNSLGLNDGEIAPNHAGPRMLFIGDSMLLAHQVPRQSNYTSLLEGSLGIDAVNGGRDALGPAEWGVMVRRLAPAVRPDYIVVMMTRGDAFDLRDALIKRAEAAQKATGAPTHPGRLAGAFDALLHHSALATFLARRANLYVTGVRKGGGWLPYILHGFRASPAPKPDTQDFPVAAITAQLAERMAEAQKRDRVIFISIPAFTYHADGRMEFEPRSAVEQAIFPAAAKQAGMPFVDLGDGMRAEFAHSGQPFVGFQNSVIGTGHLNTYGHEVIARLIAAHMPDLMKQADAAHARSAEAPANTPATPAQ</sequence>
<evidence type="ECO:0000256" key="1">
    <source>
        <dbReference type="SAM" id="MobiDB-lite"/>
    </source>
</evidence>
<reference evidence="2 3" key="1">
    <citation type="submission" date="2020-08" db="EMBL/GenBank/DDBJ databases">
        <title>Genomic Encyclopedia of Type Strains, Phase IV (KMG-IV): sequencing the most valuable type-strain genomes for metagenomic binning, comparative biology and taxonomic classification.</title>
        <authorList>
            <person name="Goeker M."/>
        </authorList>
    </citation>
    <scope>NUCLEOTIDE SEQUENCE [LARGE SCALE GENOMIC DNA]</scope>
    <source>
        <strain evidence="2 3">DSM 27057</strain>
    </source>
</reference>
<comment type="caution">
    <text evidence="2">The sequence shown here is derived from an EMBL/GenBank/DDBJ whole genome shotgun (WGS) entry which is preliminary data.</text>
</comment>
<dbReference type="SUPFAM" id="SSF52266">
    <property type="entry name" value="SGNH hydrolase"/>
    <property type="match status" value="1"/>
</dbReference>
<name>A0A7W6CFD6_9SPHN</name>
<evidence type="ECO:0000313" key="2">
    <source>
        <dbReference type="EMBL" id="MBB3955501.1"/>
    </source>
</evidence>
<evidence type="ECO:0000313" key="3">
    <source>
        <dbReference type="Proteomes" id="UP000548867"/>
    </source>
</evidence>
<protein>
    <submittedName>
        <fullName evidence="2">Uncharacterized protein</fullName>
    </submittedName>
</protein>
<dbReference type="Proteomes" id="UP000548867">
    <property type="component" value="Unassembled WGS sequence"/>
</dbReference>
<dbReference type="RefSeq" id="WP_183625856.1">
    <property type="nucleotide sequence ID" value="NZ_JACIDX010000008.1"/>
</dbReference>
<dbReference type="Gene3D" id="3.40.50.1110">
    <property type="entry name" value="SGNH hydrolase"/>
    <property type="match status" value="1"/>
</dbReference>